<organism evidence="3 4">
    <name type="scientific">Actinomadura rubrisoli</name>
    <dbReference type="NCBI Taxonomy" id="2530368"/>
    <lineage>
        <taxon>Bacteria</taxon>
        <taxon>Bacillati</taxon>
        <taxon>Actinomycetota</taxon>
        <taxon>Actinomycetes</taxon>
        <taxon>Streptosporangiales</taxon>
        <taxon>Thermomonosporaceae</taxon>
        <taxon>Actinomadura</taxon>
    </lineage>
</organism>
<feature type="region of interest" description="Disordered" evidence="1">
    <location>
        <begin position="1"/>
        <end position="45"/>
    </location>
</feature>
<feature type="domain" description="Bacterial transcriptional activator" evidence="2">
    <location>
        <begin position="50"/>
        <end position="167"/>
    </location>
</feature>
<reference evidence="3 4" key="1">
    <citation type="submission" date="2019-03" db="EMBL/GenBank/DDBJ databases">
        <title>Draft genome sequences of novel Actinobacteria.</title>
        <authorList>
            <person name="Sahin N."/>
            <person name="Ay H."/>
            <person name="Saygin H."/>
        </authorList>
    </citation>
    <scope>NUCLEOTIDE SEQUENCE [LARGE SCALE GENOMIC DNA]</scope>
    <source>
        <strain evidence="3 4">H3C3</strain>
    </source>
</reference>
<dbReference type="OrthoDB" id="5509004at2"/>
<gene>
    <name evidence="3" type="ORF">E1298_18420</name>
</gene>
<dbReference type="AlphaFoldDB" id="A0A4V2YWJ4"/>
<accession>A0A4V2YWJ4</accession>
<dbReference type="InterPro" id="IPR005158">
    <property type="entry name" value="BTAD"/>
</dbReference>
<comment type="caution">
    <text evidence="3">The sequence shown here is derived from an EMBL/GenBank/DDBJ whole genome shotgun (WGS) entry which is preliminary data.</text>
</comment>
<sequence>MADPQHDRGRPDRGGRRPGAVGRRRHDRLLGGEDDRPQPAPVRSERLHDVDPLIIRLLSTELLRDFTDEPVLRERDQWDRLRLLALEKVAAACLDAGDALAAIEIGLEAVGIDEFAEKPNQIVFSAYVAMGDTIAARRVYLGYEEKVRHSLGVHPSRVFRDLVRAKTEGERVRR</sequence>
<dbReference type="EMBL" id="SMKU01000088">
    <property type="protein sequence ID" value="TDD85627.1"/>
    <property type="molecule type" value="Genomic_DNA"/>
</dbReference>
<dbReference type="Gene3D" id="1.25.40.10">
    <property type="entry name" value="Tetratricopeptide repeat domain"/>
    <property type="match status" value="1"/>
</dbReference>
<dbReference type="Pfam" id="PF03704">
    <property type="entry name" value="BTAD"/>
    <property type="match status" value="1"/>
</dbReference>
<feature type="compositionally biased region" description="Basic and acidic residues" evidence="1">
    <location>
        <begin position="28"/>
        <end position="45"/>
    </location>
</feature>
<protein>
    <recommendedName>
        <fullName evidence="2">Bacterial transcriptional activator domain-containing protein</fullName>
    </recommendedName>
</protein>
<evidence type="ECO:0000313" key="3">
    <source>
        <dbReference type="EMBL" id="TDD85627.1"/>
    </source>
</evidence>
<proteinExistence type="predicted"/>
<dbReference type="InterPro" id="IPR011990">
    <property type="entry name" value="TPR-like_helical_dom_sf"/>
</dbReference>
<evidence type="ECO:0000256" key="1">
    <source>
        <dbReference type="SAM" id="MobiDB-lite"/>
    </source>
</evidence>
<keyword evidence="4" id="KW-1185">Reference proteome</keyword>
<dbReference type="SUPFAM" id="SSF48452">
    <property type="entry name" value="TPR-like"/>
    <property type="match status" value="1"/>
</dbReference>
<feature type="compositionally biased region" description="Basic and acidic residues" evidence="1">
    <location>
        <begin position="1"/>
        <end position="15"/>
    </location>
</feature>
<dbReference type="Proteomes" id="UP000294513">
    <property type="component" value="Unassembled WGS sequence"/>
</dbReference>
<dbReference type="SMART" id="SM01043">
    <property type="entry name" value="BTAD"/>
    <property type="match status" value="1"/>
</dbReference>
<evidence type="ECO:0000259" key="2">
    <source>
        <dbReference type="SMART" id="SM01043"/>
    </source>
</evidence>
<name>A0A4V2YWJ4_9ACTN</name>
<evidence type="ECO:0000313" key="4">
    <source>
        <dbReference type="Proteomes" id="UP000294513"/>
    </source>
</evidence>